<proteinExistence type="inferred from homology"/>
<dbReference type="InterPro" id="IPR011330">
    <property type="entry name" value="Glyco_hydro/deAcase_b/a-brl"/>
</dbReference>
<comment type="similarity">
    <text evidence="1">Belongs to the glycosyl hydrolase 57 family.</text>
</comment>
<evidence type="ECO:0000313" key="4">
    <source>
        <dbReference type="EMBL" id="OGM63993.1"/>
    </source>
</evidence>
<dbReference type="Proteomes" id="UP000177082">
    <property type="component" value="Unassembled WGS sequence"/>
</dbReference>
<dbReference type="InterPro" id="IPR052046">
    <property type="entry name" value="GH57_Enzymes"/>
</dbReference>
<name>A0A1F8BIY0_9BACT</name>
<dbReference type="InterPro" id="IPR004300">
    <property type="entry name" value="Glyco_hydro_57_N"/>
</dbReference>
<keyword evidence="2" id="KW-0119">Carbohydrate metabolism</keyword>
<protein>
    <submittedName>
        <fullName evidence="4">Alpha-amylase</fullName>
    </submittedName>
</protein>
<dbReference type="GO" id="GO:0003824">
    <property type="term" value="F:catalytic activity"/>
    <property type="evidence" value="ECO:0007669"/>
    <property type="project" value="InterPro"/>
</dbReference>
<reference evidence="4 5" key="1">
    <citation type="journal article" date="2016" name="Nat. Commun.">
        <title>Thousands of microbial genomes shed light on interconnected biogeochemical processes in an aquifer system.</title>
        <authorList>
            <person name="Anantharaman K."/>
            <person name="Brown C.T."/>
            <person name="Hug L.A."/>
            <person name="Sharon I."/>
            <person name="Castelle C.J."/>
            <person name="Probst A.J."/>
            <person name="Thomas B.C."/>
            <person name="Singh A."/>
            <person name="Wilkins M.J."/>
            <person name="Karaoz U."/>
            <person name="Brodie E.L."/>
            <person name="Williams K.H."/>
            <person name="Hubbard S.S."/>
            <person name="Banfield J.F."/>
        </authorList>
    </citation>
    <scope>NUCLEOTIDE SEQUENCE [LARGE SCALE GENOMIC DNA]</scope>
</reference>
<gene>
    <name evidence="4" type="ORF">A2961_02585</name>
</gene>
<dbReference type="Pfam" id="PF03065">
    <property type="entry name" value="Glyco_hydro_57"/>
    <property type="match status" value="1"/>
</dbReference>
<accession>A0A1F8BIY0</accession>
<evidence type="ECO:0000313" key="5">
    <source>
        <dbReference type="Proteomes" id="UP000177082"/>
    </source>
</evidence>
<feature type="domain" description="Glycoside hydrolase family 57 N-terminal" evidence="3">
    <location>
        <begin position="6"/>
        <end position="298"/>
    </location>
</feature>
<organism evidence="4 5">
    <name type="scientific">Candidatus Woesebacteria bacterium RIFCSPLOWO2_01_FULL_39_21</name>
    <dbReference type="NCBI Taxonomy" id="1802519"/>
    <lineage>
        <taxon>Bacteria</taxon>
        <taxon>Candidatus Woeseibacteriota</taxon>
    </lineage>
</organism>
<dbReference type="EMBL" id="MGHF01000010">
    <property type="protein sequence ID" value="OGM63993.1"/>
    <property type="molecule type" value="Genomic_DNA"/>
</dbReference>
<sequence length="419" mass="49227">MTAICFYFQVHQPLRTKKYRVFDIGTDHGYFNDSSSMNTNNREVFSKVSKKCYFPANETILKLLKKYKEFKVSYSFSGVFLEQALEFGNEVIDSFRRLIDTGRVEILSETYYHSLSFFYSKVEFEKQVNLHKNMVKKLFAMDTQVFRNTELAYTNELAAWAENSGFRGILAEGWDPILGWRSPNFVYRPKGTEKIKLLLKNYKLSDDIAFRFSDKSWSEWPLTSQKYSAWISEVEKNAQTINLFMDYETFGEHQWRSTGIFEFLESFPTEILKNKNIYFATPSEVISRFKAVGEIDVPAVLTWADTERDLSAWTGNEIQQSAIAELYSLERKILATDDQKIIRDWRMLTTSDHFYYMCTKWSGDGDVHKYFNPHDSPYDAYINFMNILRDLDLRVENYRRMARRATGPGGEVNMNNARK</sequence>
<evidence type="ECO:0000256" key="1">
    <source>
        <dbReference type="ARBA" id="ARBA00006821"/>
    </source>
</evidence>
<dbReference type="CDD" id="cd10795">
    <property type="entry name" value="GH57N_MJA1_like"/>
    <property type="match status" value="1"/>
</dbReference>
<dbReference type="SUPFAM" id="SSF88713">
    <property type="entry name" value="Glycoside hydrolase/deacetylase"/>
    <property type="match status" value="1"/>
</dbReference>
<dbReference type="GO" id="GO:0005975">
    <property type="term" value="P:carbohydrate metabolic process"/>
    <property type="evidence" value="ECO:0007669"/>
    <property type="project" value="InterPro"/>
</dbReference>
<dbReference type="PANTHER" id="PTHR36306">
    <property type="entry name" value="ALPHA-AMYLASE-RELATED-RELATED"/>
    <property type="match status" value="1"/>
</dbReference>
<dbReference type="AlphaFoldDB" id="A0A1F8BIY0"/>
<comment type="caution">
    <text evidence="4">The sequence shown here is derived from an EMBL/GenBank/DDBJ whole genome shotgun (WGS) entry which is preliminary data.</text>
</comment>
<dbReference type="Gene3D" id="3.20.110.20">
    <property type="match status" value="1"/>
</dbReference>
<evidence type="ECO:0000256" key="2">
    <source>
        <dbReference type="ARBA" id="ARBA00023277"/>
    </source>
</evidence>
<dbReference type="STRING" id="1802519.A2961_02585"/>
<dbReference type="PANTHER" id="PTHR36306:SF1">
    <property type="entry name" value="ALPHA-AMYLASE-RELATED"/>
    <property type="match status" value="1"/>
</dbReference>
<evidence type="ECO:0000259" key="3">
    <source>
        <dbReference type="Pfam" id="PF03065"/>
    </source>
</evidence>